<keyword evidence="8 11" id="KW-0472">Membrane</keyword>
<dbReference type="InterPro" id="IPR022346">
    <property type="entry name" value="T2SS_GspH"/>
</dbReference>
<keyword evidence="5" id="KW-0997">Cell inner membrane</keyword>
<keyword evidence="3" id="KW-1003">Cell membrane</keyword>
<evidence type="ECO:0000256" key="4">
    <source>
        <dbReference type="ARBA" id="ARBA00022481"/>
    </source>
</evidence>
<evidence type="ECO:0000256" key="2">
    <source>
        <dbReference type="ARBA" id="ARBA00021549"/>
    </source>
</evidence>
<name>A0A839SYZ9_AZOMA</name>
<dbReference type="AlphaFoldDB" id="A0A839SYZ9"/>
<protein>
    <recommendedName>
        <fullName evidence="2">Type II secretion system protein H</fullName>
    </recommendedName>
    <alternativeName>
        <fullName evidence="10">General secretion pathway protein H</fullName>
    </alternativeName>
</protein>
<evidence type="ECO:0000313" key="13">
    <source>
        <dbReference type="EMBL" id="MBB3102108.1"/>
    </source>
</evidence>
<evidence type="ECO:0000256" key="11">
    <source>
        <dbReference type="SAM" id="Phobius"/>
    </source>
</evidence>
<dbReference type="GO" id="GO:0015628">
    <property type="term" value="P:protein secretion by the type II secretion system"/>
    <property type="evidence" value="ECO:0007669"/>
    <property type="project" value="InterPro"/>
</dbReference>
<keyword evidence="14" id="KW-1185">Reference proteome</keyword>
<dbReference type="Proteomes" id="UP000549250">
    <property type="component" value="Unassembled WGS sequence"/>
</dbReference>
<evidence type="ECO:0000256" key="8">
    <source>
        <dbReference type="ARBA" id="ARBA00023136"/>
    </source>
</evidence>
<evidence type="ECO:0000256" key="5">
    <source>
        <dbReference type="ARBA" id="ARBA00022519"/>
    </source>
</evidence>
<evidence type="ECO:0000256" key="10">
    <source>
        <dbReference type="ARBA" id="ARBA00030775"/>
    </source>
</evidence>
<comment type="similarity">
    <text evidence="9">Belongs to the GSP H family.</text>
</comment>
<dbReference type="InterPro" id="IPR045584">
    <property type="entry name" value="Pilin-like"/>
</dbReference>
<organism evidence="13 14">
    <name type="scientific">Azomonas macrocytogenes</name>
    <name type="common">Azotobacter macrocytogenes</name>
    <dbReference type="NCBI Taxonomy" id="69962"/>
    <lineage>
        <taxon>Bacteria</taxon>
        <taxon>Pseudomonadati</taxon>
        <taxon>Pseudomonadota</taxon>
        <taxon>Gammaproteobacteria</taxon>
        <taxon>Pseudomonadales</taxon>
        <taxon>Pseudomonadaceae</taxon>
        <taxon>Azomonas</taxon>
    </lineage>
</organism>
<accession>A0A839SYZ9</accession>
<dbReference type="NCBIfam" id="TIGR02532">
    <property type="entry name" value="IV_pilin_GFxxxE"/>
    <property type="match status" value="1"/>
</dbReference>
<feature type="domain" description="General secretion pathway GspH" evidence="12">
    <location>
        <begin position="66"/>
        <end position="158"/>
    </location>
</feature>
<evidence type="ECO:0000256" key="1">
    <source>
        <dbReference type="ARBA" id="ARBA00004377"/>
    </source>
</evidence>
<dbReference type="EMBL" id="JACHXI010000001">
    <property type="protein sequence ID" value="MBB3102108.1"/>
    <property type="molecule type" value="Genomic_DNA"/>
</dbReference>
<dbReference type="Pfam" id="PF12019">
    <property type="entry name" value="GspH"/>
    <property type="match status" value="1"/>
</dbReference>
<dbReference type="RefSeq" id="WP_183165064.1">
    <property type="nucleotide sequence ID" value="NZ_JACHXI010000001.1"/>
</dbReference>
<comment type="subcellular location">
    <subcellularLocation>
        <location evidence="1">Cell inner membrane</location>
        <topology evidence="1">Single-pass membrane protein</topology>
    </subcellularLocation>
</comment>
<keyword evidence="6 11" id="KW-0812">Transmembrane</keyword>
<dbReference type="PROSITE" id="PS00409">
    <property type="entry name" value="PROKAR_NTER_METHYL"/>
    <property type="match status" value="1"/>
</dbReference>
<evidence type="ECO:0000256" key="9">
    <source>
        <dbReference type="ARBA" id="ARBA00025772"/>
    </source>
</evidence>
<dbReference type="Pfam" id="PF07963">
    <property type="entry name" value="N_methyl"/>
    <property type="match status" value="1"/>
</dbReference>
<sequence>MTTVSHGFSEYDETTQYLEQFMPARKPSAGFTLIELMTVILLLTILISIAVPAFENIIRNHRLQAAAAEFQALLQAARADAVTKRVPIKVSQEDDSITWKATQSNATVRTITLPDSVMATPGISNITFQTDGSATAANVIFSSTGTPVTYTVSVSPPGFIKAEKTTNE</sequence>
<dbReference type="GO" id="GO:0015627">
    <property type="term" value="C:type II protein secretion system complex"/>
    <property type="evidence" value="ECO:0007669"/>
    <property type="project" value="InterPro"/>
</dbReference>
<proteinExistence type="inferred from homology"/>
<evidence type="ECO:0000313" key="14">
    <source>
        <dbReference type="Proteomes" id="UP000549250"/>
    </source>
</evidence>
<dbReference type="GO" id="GO:0005886">
    <property type="term" value="C:plasma membrane"/>
    <property type="evidence" value="ECO:0007669"/>
    <property type="project" value="UniProtKB-SubCell"/>
</dbReference>
<evidence type="ECO:0000256" key="3">
    <source>
        <dbReference type="ARBA" id="ARBA00022475"/>
    </source>
</evidence>
<dbReference type="SUPFAM" id="SSF54523">
    <property type="entry name" value="Pili subunits"/>
    <property type="match status" value="1"/>
</dbReference>
<dbReference type="Gene3D" id="3.30.700.10">
    <property type="entry name" value="Glycoprotein, Type 4 Pilin"/>
    <property type="match status" value="1"/>
</dbReference>
<evidence type="ECO:0000256" key="6">
    <source>
        <dbReference type="ARBA" id="ARBA00022692"/>
    </source>
</evidence>
<feature type="transmembrane region" description="Helical" evidence="11">
    <location>
        <begin position="31"/>
        <end position="54"/>
    </location>
</feature>
<evidence type="ECO:0000256" key="7">
    <source>
        <dbReference type="ARBA" id="ARBA00022989"/>
    </source>
</evidence>
<gene>
    <name evidence="13" type="ORF">FHR87_000468</name>
</gene>
<dbReference type="InterPro" id="IPR012902">
    <property type="entry name" value="N_methyl_site"/>
</dbReference>
<comment type="caution">
    <text evidence="13">The sequence shown here is derived from an EMBL/GenBank/DDBJ whole genome shotgun (WGS) entry which is preliminary data.</text>
</comment>
<reference evidence="13 14" key="1">
    <citation type="submission" date="2020-08" db="EMBL/GenBank/DDBJ databases">
        <title>Genomic Encyclopedia of Type Strains, Phase III (KMG-III): the genomes of soil and plant-associated and newly described type strains.</title>
        <authorList>
            <person name="Whitman W."/>
        </authorList>
    </citation>
    <scope>NUCLEOTIDE SEQUENCE [LARGE SCALE GENOMIC DNA]</scope>
    <source>
        <strain evidence="13 14">CECT 4462</strain>
    </source>
</reference>
<keyword evidence="7 11" id="KW-1133">Transmembrane helix</keyword>
<evidence type="ECO:0000259" key="12">
    <source>
        <dbReference type="Pfam" id="PF12019"/>
    </source>
</evidence>
<keyword evidence="4" id="KW-0488">Methylation</keyword>